<organism evidence="1 2">
    <name type="scientific">Sphingobium yanoikuyae</name>
    <name type="common">Sphingomonas yanoikuyae</name>
    <dbReference type="NCBI Taxonomy" id="13690"/>
    <lineage>
        <taxon>Bacteria</taxon>
        <taxon>Pseudomonadati</taxon>
        <taxon>Pseudomonadota</taxon>
        <taxon>Alphaproteobacteria</taxon>
        <taxon>Sphingomonadales</taxon>
        <taxon>Sphingomonadaceae</taxon>
        <taxon>Sphingobium</taxon>
    </lineage>
</organism>
<reference evidence="1 2" key="1">
    <citation type="submission" date="2014-03" db="EMBL/GenBank/DDBJ databases">
        <title>Genome sequence of Sphingobium yanoikuyae B1.</title>
        <authorList>
            <person name="Gan H.M."/>
            <person name="Gan H.Y."/>
            <person name="Savka M.A."/>
        </authorList>
    </citation>
    <scope>NUCLEOTIDE SEQUENCE [LARGE SCALE GENOMIC DNA]</scope>
    <source>
        <strain evidence="1 2">B1</strain>
    </source>
</reference>
<name>A0A084EGV4_SPHYA</name>
<accession>A0A084EGV4</accession>
<evidence type="ECO:0000313" key="2">
    <source>
        <dbReference type="Proteomes" id="UP000028534"/>
    </source>
</evidence>
<gene>
    <name evidence="1" type="ORF">CP98_03694</name>
</gene>
<dbReference type="EMBL" id="JGVR01000024">
    <property type="protein sequence ID" value="KEZ17196.1"/>
    <property type="molecule type" value="Genomic_DNA"/>
</dbReference>
<dbReference type="Proteomes" id="UP000028534">
    <property type="component" value="Unassembled WGS sequence"/>
</dbReference>
<sequence length="71" mass="8002">MIGFGLLGYALATYLWVTRPNVKRLRAIMREEIDKDLLRRSGLTGDAAIAYAAALHADRFRTSNPSEDRHV</sequence>
<evidence type="ECO:0000313" key="1">
    <source>
        <dbReference type="EMBL" id="KEZ17196.1"/>
    </source>
</evidence>
<dbReference type="AlphaFoldDB" id="A0A084EGV4"/>
<proteinExistence type="predicted"/>
<comment type="caution">
    <text evidence="1">The sequence shown here is derived from an EMBL/GenBank/DDBJ whole genome shotgun (WGS) entry which is preliminary data.</text>
</comment>
<protein>
    <submittedName>
        <fullName evidence="1">Uncharacterized protein</fullName>
    </submittedName>
</protein>